<evidence type="ECO:0000313" key="8">
    <source>
        <dbReference type="Proteomes" id="UP000694557"/>
    </source>
</evidence>
<proteinExistence type="inferred from homology"/>
<evidence type="ECO:0000256" key="6">
    <source>
        <dbReference type="SAM" id="Phobius"/>
    </source>
</evidence>
<organism evidence="7 8">
    <name type="scientific">Oncorhynchus kisutch</name>
    <name type="common">Coho salmon</name>
    <name type="synonym">Salmo kisutch</name>
    <dbReference type="NCBI Taxonomy" id="8019"/>
    <lineage>
        <taxon>Eukaryota</taxon>
        <taxon>Metazoa</taxon>
        <taxon>Chordata</taxon>
        <taxon>Craniata</taxon>
        <taxon>Vertebrata</taxon>
        <taxon>Euteleostomi</taxon>
        <taxon>Actinopterygii</taxon>
        <taxon>Neopterygii</taxon>
        <taxon>Teleostei</taxon>
        <taxon>Protacanthopterygii</taxon>
        <taxon>Salmoniformes</taxon>
        <taxon>Salmonidae</taxon>
        <taxon>Salmoninae</taxon>
        <taxon>Oncorhynchus</taxon>
    </lineage>
</organism>
<protein>
    <submittedName>
        <fullName evidence="7">Transmembrane protein 50B</fullName>
    </submittedName>
</protein>
<dbReference type="Pfam" id="PF05255">
    <property type="entry name" value="UPF0220"/>
    <property type="match status" value="1"/>
</dbReference>
<accession>A0A8C7FCG9</accession>
<evidence type="ECO:0000313" key="7">
    <source>
        <dbReference type="Ensembl" id="ENSOKIP00005025947.1"/>
    </source>
</evidence>
<evidence type="ECO:0000256" key="1">
    <source>
        <dbReference type="ARBA" id="ARBA00004141"/>
    </source>
</evidence>
<comment type="subcellular location">
    <subcellularLocation>
        <location evidence="1">Membrane</location>
        <topology evidence="1">Multi-pass membrane protein</topology>
    </subcellularLocation>
</comment>
<comment type="similarity">
    <text evidence="2">Belongs to the UPF0220 family.</text>
</comment>
<dbReference type="GeneTree" id="ENSGT00940000155131"/>
<evidence type="ECO:0000256" key="2">
    <source>
        <dbReference type="ARBA" id="ARBA00005335"/>
    </source>
</evidence>
<dbReference type="AlphaFoldDB" id="A0A8C7FCG9"/>
<dbReference type="PANTHER" id="PTHR13180">
    <property type="entry name" value="SMALL MEMBRANE PROTEIN-RELATED"/>
    <property type="match status" value="1"/>
</dbReference>
<dbReference type="Proteomes" id="UP000694557">
    <property type="component" value="Unassembled WGS sequence"/>
</dbReference>
<keyword evidence="4 6" id="KW-1133">Transmembrane helix</keyword>
<evidence type="ECO:0000256" key="5">
    <source>
        <dbReference type="ARBA" id="ARBA00023136"/>
    </source>
</evidence>
<sequence>MSLSLSRVFSTAVSYPTQEMNHAFHTCGAPRPVFLCFSMINTISNNQVRRVWGEGCGAKGARLWTFIGFMMMFGSLIDSIWILNSGLTALFRGRTTDFYLVSSGVGTCNLPVTSPTL</sequence>
<dbReference type="GO" id="GO:0016020">
    <property type="term" value="C:membrane"/>
    <property type="evidence" value="ECO:0007669"/>
    <property type="project" value="UniProtKB-SubCell"/>
</dbReference>
<reference evidence="7" key="2">
    <citation type="submission" date="2025-09" db="UniProtKB">
        <authorList>
            <consortium name="Ensembl"/>
        </authorList>
    </citation>
    <scope>IDENTIFICATION</scope>
</reference>
<gene>
    <name evidence="7" type="primary">TMEM50B</name>
</gene>
<dbReference type="Ensembl" id="ENSOKIT00005027450.1">
    <property type="protein sequence ID" value="ENSOKIP00005025947.1"/>
    <property type="gene ID" value="ENSOKIG00005011194.1"/>
</dbReference>
<keyword evidence="8" id="KW-1185">Reference proteome</keyword>
<reference evidence="7" key="1">
    <citation type="submission" date="2025-08" db="UniProtKB">
        <authorList>
            <consortium name="Ensembl"/>
        </authorList>
    </citation>
    <scope>IDENTIFICATION</scope>
</reference>
<dbReference type="InterPro" id="IPR007919">
    <property type="entry name" value="UPF0220"/>
</dbReference>
<keyword evidence="3 6" id="KW-0812">Transmembrane</keyword>
<keyword evidence="5 6" id="KW-0472">Membrane</keyword>
<name>A0A8C7FCG9_ONCKI</name>
<evidence type="ECO:0000256" key="3">
    <source>
        <dbReference type="ARBA" id="ARBA00022692"/>
    </source>
</evidence>
<feature type="transmembrane region" description="Helical" evidence="6">
    <location>
        <begin position="63"/>
        <end position="84"/>
    </location>
</feature>
<evidence type="ECO:0000256" key="4">
    <source>
        <dbReference type="ARBA" id="ARBA00022989"/>
    </source>
</evidence>